<comment type="caution">
    <text evidence="5">The sequence shown here is derived from an EMBL/GenBank/DDBJ whole genome shotgun (WGS) entry which is preliminary data.</text>
</comment>
<dbReference type="Pfam" id="PF01047">
    <property type="entry name" value="MarR"/>
    <property type="match status" value="1"/>
</dbReference>
<feature type="domain" description="HTH marR-type" evidence="4">
    <location>
        <begin position="1"/>
        <end position="148"/>
    </location>
</feature>
<dbReference type="InterPro" id="IPR036388">
    <property type="entry name" value="WH-like_DNA-bd_sf"/>
</dbReference>
<dbReference type="InterPro" id="IPR039422">
    <property type="entry name" value="MarR/SlyA-like"/>
</dbReference>
<evidence type="ECO:0000256" key="2">
    <source>
        <dbReference type="ARBA" id="ARBA00023125"/>
    </source>
</evidence>
<evidence type="ECO:0000313" key="6">
    <source>
        <dbReference type="Proteomes" id="UP000184233"/>
    </source>
</evidence>
<keyword evidence="1" id="KW-0805">Transcription regulation</keyword>
<protein>
    <recommendedName>
        <fullName evidence="4">HTH marR-type domain-containing protein</fullName>
    </recommendedName>
</protein>
<gene>
    <name evidence="5" type="ORF">BGO89_06405</name>
</gene>
<sequence length="148" mass="16608">MNKSKRTPPADVMGLGYLFNGVAIRWQKLMNDALTDLELSTVQLSLMWGISELTSAEPEPLTQTRLASFVYADVMLTSKTLRSLEERGLVDRQPHPHDTRARSLVLTKEGASLLKRAQKVVGKIDQDFFEAVPAKDRLRKSLLATLEQ</sequence>
<evidence type="ECO:0000259" key="4">
    <source>
        <dbReference type="PROSITE" id="PS50995"/>
    </source>
</evidence>
<evidence type="ECO:0000256" key="1">
    <source>
        <dbReference type="ARBA" id="ARBA00023015"/>
    </source>
</evidence>
<dbReference type="PANTHER" id="PTHR33164">
    <property type="entry name" value="TRANSCRIPTIONAL REGULATOR, MARR FAMILY"/>
    <property type="match status" value="1"/>
</dbReference>
<organism evidence="5 6">
    <name type="scientific">Candidatus Kapaibacterium thiocyanatum</name>
    <dbReference type="NCBI Taxonomy" id="1895771"/>
    <lineage>
        <taxon>Bacteria</taxon>
        <taxon>Pseudomonadati</taxon>
        <taxon>Candidatus Kapaibacteriota</taxon>
        <taxon>Candidatus Kapaibacteriia</taxon>
        <taxon>Candidatus Kapaibacteriales</taxon>
        <taxon>Candidatus Kapaibacteriaceae</taxon>
        <taxon>Candidatus Kapaibacterium</taxon>
    </lineage>
</organism>
<reference evidence="5 6" key="1">
    <citation type="submission" date="2016-09" db="EMBL/GenBank/DDBJ databases">
        <title>Genome-resolved meta-omics ties microbial dynamics to process performance in biotechnology for thiocyanate degradation.</title>
        <authorList>
            <person name="Kantor R.S."/>
            <person name="Huddy R.J."/>
            <person name="Iyer R."/>
            <person name="Thomas B.C."/>
            <person name="Brown C.T."/>
            <person name="Anantharaman K."/>
            <person name="Tringe S."/>
            <person name="Hettich R.L."/>
            <person name="Harrison S.T."/>
            <person name="Banfield J.F."/>
        </authorList>
    </citation>
    <scope>NUCLEOTIDE SEQUENCE [LARGE SCALE GENOMIC DNA]</scope>
    <source>
        <strain evidence="5">59-99</strain>
    </source>
</reference>
<dbReference type="InterPro" id="IPR000835">
    <property type="entry name" value="HTH_MarR-typ"/>
</dbReference>
<dbReference type="Proteomes" id="UP000184233">
    <property type="component" value="Unassembled WGS sequence"/>
</dbReference>
<dbReference type="GO" id="GO:0003677">
    <property type="term" value="F:DNA binding"/>
    <property type="evidence" value="ECO:0007669"/>
    <property type="project" value="UniProtKB-KW"/>
</dbReference>
<dbReference type="GO" id="GO:0006950">
    <property type="term" value="P:response to stress"/>
    <property type="evidence" value="ECO:0007669"/>
    <property type="project" value="TreeGrafter"/>
</dbReference>
<dbReference type="EMBL" id="MKVH01000021">
    <property type="protein sequence ID" value="OJX57602.1"/>
    <property type="molecule type" value="Genomic_DNA"/>
</dbReference>
<keyword evidence="3" id="KW-0804">Transcription</keyword>
<evidence type="ECO:0000313" key="5">
    <source>
        <dbReference type="EMBL" id="OJX57602.1"/>
    </source>
</evidence>
<accession>A0A1M3KYL7</accession>
<dbReference type="AlphaFoldDB" id="A0A1M3KYL7"/>
<proteinExistence type="predicted"/>
<dbReference type="SMART" id="SM00347">
    <property type="entry name" value="HTH_MARR"/>
    <property type="match status" value="1"/>
</dbReference>
<dbReference type="Gene3D" id="1.10.10.10">
    <property type="entry name" value="Winged helix-like DNA-binding domain superfamily/Winged helix DNA-binding domain"/>
    <property type="match status" value="1"/>
</dbReference>
<dbReference type="InterPro" id="IPR036390">
    <property type="entry name" value="WH_DNA-bd_sf"/>
</dbReference>
<name>A0A1M3KYL7_9BACT</name>
<dbReference type="PANTHER" id="PTHR33164:SF64">
    <property type="entry name" value="TRANSCRIPTIONAL REGULATOR SLYA"/>
    <property type="match status" value="1"/>
</dbReference>
<dbReference type="GO" id="GO:0003700">
    <property type="term" value="F:DNA-binding transcription factor activity"/>
    <property type="evidence" value="ECO:0007669"/>
    <property type="project" value="InterPro"/>
</dbReference>
<evidence type="ECO:0000256" key="3">
    <source>
        <dbReference type="ARBA" id="ARBA00023163"/>
    </source>
</evidence>
<dbReference type="PROSITE" id="PS50995">
    <property type="entry name" value="HTH_MARR_2"/>
    <property type="match status" value="1"/>
</dbReference>
<keyword evidence="2" id="KW-0238">DNA-binding</keyword>
<dbReference type="STRING" id="1895771.BGO89_06405"/>
<dbReference type="SUPFAM" id="SSF46785">
    <property type="entry name" value="Winged helix' DNA-binding domain"/>
    <property type="match status" value="1"/>
</dbReference>